<name>A0A7S4VDI8_9STRA</name>
<protein>
    <submittedName>
        <fullName evidence="2">Uncharacterized protein</fullName>
    </submittedName>
</protein>
<feature type="coiled-coil region" evidence="1">
    <location>
        <begin position="43"/>
        <end position="77"/>
    </location>
</feature>
<proteinExistence type="predicted"/>
<sequence>MLIIPHVHLILFAPTKHRYSAELQKIQKELLQHGGGSAKDTLVSDLKDEMSSKESKIKELESQLKLREQQIDTTKKEKEVCLINKSDGSIVALCVTIIIFPVL</sequence>
<evidence type="ECO:0000313" key="2">
    <source>
        <dbReference type="EMBL" id="CAE4591435.1"/>
    </source>
</evidence>
<reference evidence="2" key="1">
    <citation type="submission" date="2021-01" db="EMBL/GenBank/DDBJ databases">
        <authorList>
            <person name="Corre E."/>
            <person name="Pelletier E."/>
            <person name="Niang G."/>
            <person name="Scheremetjew M."/>
            <person name="Finn R."/>
            <person name="Kale V."/>
            <person name="Holt S."/>
            <person name="Cochrane G."/>
            <person name="Meng A."/>
            <person name="Brown T."/>
            <person name="Cohen L."/>
        </authorList>
    </citation>
    <scope>NUCLEOTIDE SEQUENCE</scope>
    <source>
        <strain evidence="2">GSO104</strain>
    </source>
</reference>
<accession>A0A7S4VDI8</accession>
<evidence type="ECO:0000256" key="1">
    <source>
        <dbReference type="SAM" id="Coils"/>
    </source>
</evidence>
<keyword evidence="1" id="KW-0175">Coiled coil</keyword>
<gene>
    <name evidence="2" type="ORF">DBRI00130_LOCUS6685</name>
</gene>
<dbReference type="EMBL" id="HBNS01008240">
    <property type="protein sequence ID" value="CAE4591435.1"/>
    <property type="molecule type" value="Transcribed_RNA"/>
</dbReference>
<organism evidence="2">
    <name type="scientific">Ditylum brightwellii</name>
    <dbReference type="NCBI Taxonomy" id="49249"/>
    <lineage>
        <taxon>Eukaryota</taxon>
        <taxon>Sar</taxon>
        <taxon>Stramenopiles</taxon>
        <taxon>Ochrophyta</taxon>
        <taxon>Bacillariophyta</taxon>
        <taxon>Mediophyceae</taxon>
        <taxon>Lithodesmiophycidae</taxon>
        <taxon>Lithodesmiales</taxon>
        <taxon>Lithodesmiaceae</taxon>
        <taxon>Ditylum</taxon>
    </lineage>
</organism>
<dbReference type="AlphaFoldDB" id="A0A7S4VDI8"/>